<accession>A0A1S3JQ24</accession>
<dbReference type="SUPFAM" id="SSF50911">
    <property type="entry name" value="Mannose 6-phosphate receptor domain"/>
    <property type="match status" value="1"/>
</dbReference>
<dbReference type="InterPro" id="IPR039794">
    <property type="entry name" value="Gtb1-like"/>
</dbReference>
<dbReference type="InterPro" id="IPR010506">
    <property type="entry name" value="DMAP1-bd"/>
</dbReference>
<dbReference type="InterPro" id="IPR044865">
    <property type="entry name" value="MRH_dom"/>
</dbReference>
<keyword evidence="6" id="KW-1185">Reference proteome</keyword>
<feature type="signal peptide" evidence="3">
    <location>
        <begin position="1"/>
        <end position="23"/>
    </location>
</feature>
<dbReference type="GeneID" id="106175000"/>
<keyword evidence="2" id="KW-1015">Disulfide bond</keyword>
<evidence type="ECO:0000313" key="7">
    <source>
        <dbReference type="RefSeq" id="XP_013412256.1"/>
    </source>
</evidence>
<protein>
    <submittedName>
        <fullName evidence="7">N-acetylglucosamine-1-phosphotransferase subunit gamma isoform X2</fullName>
    </submittedName>
</protein>
<evidence type="ECO:0000313" key="6">
    <source>
        <dbReference type="Proteomes" id="UP000085678"/>
    </source>
</evidence>
<dbReference type="PANTHER" id="PTHR12630:SF6">
    <property type="entry name" value="N-ACETYLGLUCOSAMINE-1-PHOSPHOTRANSFERASE SUBUNIT GAMMA"/>
    <property type="match status" value="1"/>
</dbReference>
<dbReference type="Gene3D" id="2.70.130.10">
    <property type="entry name" value="Mannose-6-phosphate receptor binding domain"/>
    <property type="match status" value="1"/>
</dbReference>
<dbReference type="RefSeq" id="XP_013412256.1">
    <property type="nucleotide sequence ID" value="XM_013556802.1"/>
</dbReference>
<proteinExistence type="predicted"/>
<dbReference type="PROSITE" id="PS51914">
    <property type="entry name" value="MRH"/>
    <property type="match status" value="1"/>
</dbReference>
<organism evidence="6 7">
    <name type="scientific">Lingula anatina</name>
    <name type="common">Brachiopod</name>
    <name type="synonym">Lingula unguis</name>
    <dbReference type="NCBI Taxonomy" id="7574"/>
    <lineage>
        <taxon>Eukaryota</taxon>
        <taxon>Metazoa</taxon>
        <taxon>Spiralia</taxon>
        <taxon>Lophotrochozoa</taxon>
        <taxon>Brachiopoda</taxon>
        <taxon>Linguliformea</taxon>
        <taxon>Lingulata</taxon>
        <taxon>Lingulida</taxon>
        <taxon>Linguloidea</taxon>
        <taxon>Lingulidae</taxon>
        <taxon>Lingula</taxon>
    </lineage>
</organism>
<dbReference type="InterPro" id="IPR036607">
    <property type="entry name" value="PRKCSH"/>
</dbReference>
<dbReference type="AlphaFoldDB" id="A0A1S3JQ24"/>
<evidence type="ECO:0000256" key="1">
    <source>
        <dbReference type="ARBA" id="ARBA00022729"/>
    </source>
</evidence>
<reference evidence="7" key="1">
    <citation type="submission" date="2025-08" db="UniProtKB">
        <authorList>
            <consortium name="RefSeq"/>
        </authorList>
    </citation>
    <scope>IDENTIFICATION</scope>
    <source>
        <tissue evidence="7">Gonads</tissue>
    </source>
</reference>
<dbReference type="Pfam" id="PF13015">
    <property type="entry name" value="PRKCSH_1"/>
    <property type="match status" value="1"/>
</dbReference>
<dbReference type="PANTHER" id="PTHR12630">
    <property type="entry name" value="N-LINKED OLIGOSACCHARIDE PROCESSING"/>
    <property type="match status" value="1"/>
</dbReference>
<feature type="chain" id="PRO_5010237353" evidence="3">
    <location>
        <begin position="24"/>
        <end position="286"/>
    </location>
</feature>
<evidence type="ECO:0000259" key="5">
    <source>
        <dbReference type="PROSITE" id="PS51914"/>
    </source>
</evidence>
<evidence type="ECO:0000256" key="2">
    <source>
        <dbReference type="ARBA" id="ARBA00023157"/>
    </source>
</evidence>
<name>A0A1S3JQ24_LINAN</name>
<dbReference type="InterPro" id="IPR009011">
    <property type="entry name" value="Man6P_isomerase_rcpt-bd_dom_sf"/>
</dbReference>
<feature type="domain" description="DMAP1-binding" evidence="4">
    <location>
        <begin position="177"/>
        <end position="286"/>
    </location>
</feature>
<keyword evidence="1 3" id="KW-0732">Signal</keyword>
<evidence type="ECO:0000259" key="4">
    <source>
        <dbReference type="PROSITE" id="PS51912"/>
    </source>
</evidence>
<dbReference type="OrthoDB" id="28322at2759"/>
<dbReference type="GO" id="GO:0005794">
    <property type="term" value="C:Golgi apparatus"/>
    <property type="evidence" value="ECO:0007669"/>
    <property type="project" value="TreeGrafter"/>
</dbReference>
<dbReference type="Proteomes" id="UP000085678">
    <property type="component" value="Unplaced"/>
</dbReference>
<feature type="domain" description="MRH" evidence="5">
    <location>
        <begin position="70"/>
        <end position="172"/>
    </location>
</feature>
<gene>
    <name evidence="7" type="primary">LOC106175000</name>
</gene>
<evidence type="ECO:0000256" key="3">
    <source>
        <dbReference type="SAM" id="SignalP"/>
    </source>
</evidence>
<sequence length="286" mass="32923">MAQDVNTILCIFVLYLSFKGGQLEKISMKIVEEPSNFGSSYGQDSQTHSLTPKVKPANFSGPPHLKRLYGKCFEKLDENYRYEFCPFINLTQHELALRWNPYSGILGIWEEWEIKNNTFIAMLMKNGDDCGDLHRSVKVIFHCGKTNEITEVTEPETCKYLLNFSTPLVCHDHSMLVYPVLSPELREKWNLLEGDFLNEEVTSKGYNKELRHIFEEAGFYMSKKVHLSLSKEDSTHNGEETDGTNSENLDTLDKCLVEYHKLKQEIEGLRVLVALQGKNQEQNIES</sequence>
<dbReference type="PROSITE" id="PS51912">
    <property type="entry name" value="DMAP1_BIND"/>
    <property type="match status" value="1"/>
</dbReference>